<evidence type="ECO:0000313" key="2">
    <source>
        <dbReference type="Proteomes" id="UP000004931"/>
    </source>
</evidence>
<reference evidence="1 2" key="1">
    <citation type="journal article" date="2010" name="J. Bacteriol.">
        <title>Genome sequence of the oligotrophic marine Gammaproteobacterium HTCC2143, isolated from the Oregon Coast.</title>
        <authorList>
            <person name="Oh H.M."/>
            <person name="Kang I."/>
            <person name="Ferriera S."/>
            <person name="Giovannoni S.J."/>
            <person name="Cho J.C."/>
        </authorList>
    </citation>
    <scope>NUCLEOTIDE SEQUENCE [LARGE SCALE GENOMIC DNA]</scope>
    <source>
        <strain evidence="1 2">HTCC2143</strain>
    </source>
</reference>
<accession>A0YG28</accession>
<comment type="caution">
    <text evidence="1">The sequence shown here is derived from an EMBL/GenBank/DDBJ whole genome shotgun (WGS) entry which is preliminary data.</text>
</comment>
<name>A0YG28_9GAMM</name>
<dbReference type="AlphaFoldDB" id="A0YG28"/>
<sequence length="35" mass="3940">MSVMGDEASCNGVMYDYSTMVRSGKYLLLDRFVAE</sequence>
<dbReference type="EMBL" id="AAVT01000009">
    <property type="protein sequence ID" value="EAW30278.1"/>
    <property type="molecule type" value="Genomic_DNA"/>
</dbReference>
<keyword evidence="2" id="KW-1185">Reference proteome</keyword>
<organism evidence="1 2">
    <name type="scientific">marine gamma proteobacterium HTCC2143</name>
    <dbReference type="NCBI Taxonomy" id="247633"/>
    <lineage>
        <taxon>Bacteria</taxon>
        <taxon>Pseudomonadati</taxon>
        <taxon>Pseudomonadota</taxon>
        <taxon>Gammaproteobacteria</taxon>
        <taxon>Cellvibrionales</taxon>
        <taxon>Spongiibacteraceae</taxon>
        <taxon>BD1-7 clade</taxon>
    </lineage>
</organism>
<protein>
    <submittedName>
        <fullName evidence="1">Uncharacterized protein</fullName>
    </submittedName>
</protein>
<proteinExistence type="predicted"/>
<dbReference type="Proteomes" id="UP000004931">
    <property type="component" value="Unassembled WGS sequence"/>
</dbReference>
<dbReference type="STRING" id="247633.GP2143_02005"/>
<evidence type="ECO:0000313" key="1">
    <source>
        <dbReference type="EMBL" id="EAW30278.1"/>
    </source>
</evidence>
<gene>
    <name evidence="1" type="ORF">GP2143_02005</name>
</gene>